<evidence type="ECO:0000256" key="2">
    <source>
        <dbReference type="ARBA" id="ARBA00022552"/>
    </source>
</evidence>
<dbReference type="GO" id="GO:0070043">
    <property type="term" value="F:rRNA (guanine-N7-)-methyltransferase activity"/>
    <property type="evidence" value="ECO:0007669"/>
    <property type="project" value="TreeGrafter"/>
</dbReference>
<dbReference type="PANTHER" id="PTHR31760:SF0">
    <property type="entry name" value="S-ADENOSYL-L-METHIONINE-DEPENDENT METHYLTRANSFERASES SUPERFAMILY PROTEIN"/>
    <property type="match status" value="1"/>
</dbReference>
<name>A0A382HX49_9ZZZZ</name>
<dbReference type="HAMAP" id="MF_00074">
    <property type="entry name" value="16SrRNA_methyltr_G"/>
    <property type="match status" value="1"/>
</dbReference>
<dbReference type="AlphaFoldDB" id="A0A382HX49"/>
<dbReference type="Gene3D" id="3.40.50.150">
    <property type="entry name" value="Vaccinia Virus protein VP39"/>
    <property type="match status" value="1"/>
</dbReference>
<accession>A0A382HX49</accession>
<reference evidence="4" key="1">
    <citation type="submission" date="2018-05" db="EMBL/GenBank/DDBJ databases">
        <authorList>
            <person name="Lanie J.A."/>
            <person name="Ng W.-L."/>
            <person name="Kazmierczak K.M."/>
            <person name="Andrzejewski T.M."/>
            <person name="Davidsen T.M."/>
            <person name="Wayne K.J."/>
            <person name="Tettelin H."/>
            <person name="Glass J.I."/>
            <person name="Rusch D."/>
            <person name="Podicherti R."/>
            <person name="Tsui H.-C.T."/>
            <person name="Winkler M.E."/>
        </authorList>
    </citation>
    <scope>NUCLEOTIDE SEQUENCE</scope>
</reference>
<evidence type="ECO:0000256" key="1">
    <source>
        <dbReference type="ARBA" id="ARBA00022490"/>
    </source>
</evidence>
<proteinExistence type="inferred from homology"/>
<dbReference type="EMBL" id="UINC01063647">
    <property type="protein sequence ID" value="SVB91497.1"/>
    <property type="molecule type" value="Genomic_DNA"/>
</dbReference>
<dbReference type="PIRSF" id="PIRSF003078">
    <property type="entry name" value="GidB"/>
    <property type="match status" value="1"/>
</dbReference>
<protein>
    <recommendedName>
        <fullName evidence="5">Ribosomal RNA small subunit methyltransferase G</fullName>
    </recommendedName>
</protein>
<dbReference type="NCBIfam" id="TIGR00138">
    <property type="entry name" value="rsmG_gidB"/>
    <property type="match status" value="1"/>
</dbReference>
<keyword evidence="1" id="KW-0963">Cytoplasm</keyword>
<evidence type="ECO:0000256" key="3">
    <source>
        <dbReference type="ARBA" id="ARBA00022679"/>
    </source>
</evidence>
<evidence type="ECO:0000313" key="4">
    <source>
        <dbReference type="EMBL" id="SVB91497.1"/>
    </source>
</evidence>
<keyword evidence="2" id="KW-0698">rRNA processing</keyword>
<dbReference type="Pfam" id="PF02527">
    <property type="entry name" value="GidB"/>
    <property type="match status" value="1"/>
</dbReference>
<gene>
    <name evidence="4" type="ORF">METZ01_LOCUS244351</name>
</gene>
<keyword evidence="3" id="KW-0808">Transferase</keyword>
<dbReference type="SUPFAM" id="SSF53335">
    <property type="entry name" value="S-adenosyl-L-methionine-dependent methyltransferases"/>
    <property type="match status" value="1"/>
</dbReference>
<dbReference type="GO" id="GO:0005829">
    <property type="term" value="C:cytosol"/>
    <property type="evidence" value="ECO:0007669"/>
    <property type="project" value="TreeGrafter"/>
</dbReference>
<evidence type="ECO:0008006" key="5">
    <source>
        <dbReference type="Google" id="ProtNLM"/>
    </source>
</evidence>
<dbReference type="InterPro" id="IPR029063">
    <property type="entry name" value="SAM-dependent_MTases_sf"/>
</dbReference>
<dbReference type="PANTHER" id="PTHR31760">
    <property type="entry name" value="S-ADENOSYL-L-METHIONINE-DEPENDENT METHYLTRANSFERASES SUPERFAMILY PROTEIN"/>
    <property type="match status" value="1"/>
</dbReference>
<sequence length="202" mass="23167">MKKEDVIKIFNLKKTETIALNQFISELKKINPSRNLVGKSTLLNPWDRHICDSLQIMSFIKNKNSSILDMGTGAGLPGIALSILGYKNITMIDSRKKKTEFVKQIIEKLGLKAKIIHSRLEDMHLPPFQYITSRALASLDRLLNYSLFFSNDKTRLIFLKGKNVNIEILESKKKFFFDYKIYESKSSGGGFVVKIKDFKIND</sequence>
<organism evidence="4">
    <name type="scientific">marine metagenome</name>
    <dbReference type="NCBI Taxonomy" id="408172"/>
    <lineage>
        <taxon>unclassified sequences</taxon>
        <taxon>metagenomes</taxon>
        <taxon>ecological metagenomes</taxon>
    </lineage>
</organism>
<dbReference type="InterPro" id="IPR003682">
    <property type="entry name" value="rRNA_ssu_MeTfrase_G"/>
</dbReference>